<dbReference type="PROSITE" id="PS50011">
    <property type="entry name" value="PROTEIN_KINASE_DOM"/>
    <property type="match status" value="1"/>
</dbReference>
<feature type="compositionally biased region" description="Low complexity" evidence="1">
    <location>
        <begin position="526"/>
        <end position="543"/>
    </location>
</feature>
<protein>
    <recommendedName>
        <fullName evidence="2">Protein kinase domain-containing protein</fullName>
    </recommendedName>
</protein>
<feature type="compositionally biased region" description="Low complexity" evidence="1">
    <location>
        <begin position="330"/>
        <end position="340"/>
    </location>
</feature>
<dbReference type="Gene3D" id="1.10.510.10">
    <property type="entry name" value="Transferase(Phosphotransferase) domain 1"/>
    <property type="match status" value="1"/>
</dbReference>
<dbReference type="Proteomes" id="UP001369815">
    <property type="component" value="Unassembled WGS sequence"/>
</dbReference>
<evidence type="ECO:0000313" key="4">
    <source>
        <dbReference type="Proteomes" id="UP001369815"/>
    </source>
</evidence>
<keyword evidence="4" id="KW-1185">Reference proteome</keyword>
<proteinExistence type="predicted"/>
<feature type="region of interest" description="Disordered" evidence="1">
    <location>
        <begin position="516"/>
        <end position="562"/>
    </location>
</feature>
<dbReference type="GO" id="GO:0005524">
    <property type="term" value="F:ATP binding"/>
    <property type="evidence" value="ECO:0007669"/>
    <property type="project" value="InterPro"/>
</dbReference>
<dbReference type="InterPro" id="IPR011009">
    <property type="entry name" value="Kinase-like_dom_sf"/>
</dbReference>
<organism evidence="3 4">
    <name type="scientific">Daldinia eschscholtzii</name>
    <dbReference type="NCBI Taxonomy" id="292717"/>
    <lineage>
        <taxon>Eukaryota</taxon>
        <taxon>Fungi</taxon>
        <taxon>Dikarya</taxon>
        <taxon>Ascomycota</taxon>
        <taxon>Pezizomycotina</taxon>
        <taxon>Sordariomycetes</taxon>
        <taxon>Xylariomycetidae</taxon>
        <taxon>Xylariales</taxon>
        <taxon>Hypoxylaceae</taxon>
        <taxon>Daldinia</taxon>
    </lineage>
</organism>
<dbReference type="PANTHER" id="PTHR44305:SF24">
    <property type="entry name" value="TYROSINE-PROTEIN KINASE C03B1.5-RELATED"/>
    <property type="match status" value="1"/>
</dbReference>
<feature type="compositionally biased region" description="Polar residues" evidence="1">
    <location>
        <begin position="553"/>
        <end position="562"/>
    </location>
</feature>
<dbReference type="InterPro" id="IPR053083">
    <property type="entry name" value="TF_kinase-domain_protein"/>
</dbReference>
<dbReference type="SMART" id="SM00220">
    <property type="entry name" value="S_TKc"/>
    <property type="match status" value="1"/>
</dbReference>
<gene>
    <name evidence="3" type="ORF">Daesc_002738</name>
</gene>
<sequence length="586" mass="65639">MVAMWWDPSRIEATVTRQFVCSHLLPEEINRLDLPLGFGDGLTDGTYWEWIDEKAKRIFLILLDLGVPDQIFGLIDDSWDDDDLPIPLDQIERLALTLTKDDKLERKFYSRQFHYLLRFIEKGDYMVYEDPEVVPLTVDKRPGLSLNNIADRVELANRPGEIFSRRRIPIGTGSGLLSEKEFFYEIDRARNIENGHIMSYYGSYAHQGVVYVLFTLPSDFSLKSLLVTTPSSVKSLAKQDRRCLFMNWIHCLVDALCYLHSSGLSHGRIKPSTILFNNDNHVFYADISRLSAEAMASASDRSAFDKESYDYAAPEQWYRPSTSHGHRRSTLVTSSGSTSSDNSIFSINRGYTESGNTASMIHTPTPSLDPQAVDIFSLGCVILELLSFLMKRQTRSFASHRSAKHKQAGRGGAVLDASFHKNLGQVESWMAGLAKDASKKDDLVFRGVAPMLQVVARMLSIAPHERPTAQEVEQCTYKILTENCQIAEPHCVHQYASWDFGLGNMHISGGGEGFNIASKRHSGPARSSHSRLSSYRPMSSSSVREVDSMPGPSGSQATNSRVNKVRTWQAHVYAGNDDCIPSTNST</sequence>
<accession>A0AAX6MR42</accession>
<feature type="region of interest" description="Disordered" evidence="1">
    <location>
        <begin position="320"/>
        <end position="340"/>
    </location>
</feature>
<dbReference type="PANTHER" id="PTHR44305">
    <property type="entry name" value="SI:DKEY-192D15.2-RELATED"/>
    <property type="match status" value="1"/>
</dbReference>
<dbReference type="EMBL" id="JBANMG010000003">
    <property type="protein sequence ID" value="KAK6955108.1"/>
    <property type="molecule type" value="Genomic_DNA"/>
</dbReference>
<dbReference type="InterPro" id="IPR000719">
    <property type="entry name" value="Prot_kinase_dom"/>
</dbReference>
<dbReference type="AlphaFoldDB" id="A0AAX6MR42"/>
<reference evidence="3 4" key="1">
    <citation type="journal article" date="2024" name="Front Chem Biol">
        <title>Unveiling the potential of Daldinia eschscholtzii MFLUCC 19-0629 through bioactivity and bioinformatics studies for enhanced sustainable agriculture production.</title>
        <authorList>
            <person name="Brooks S."/>
            <person name="Weaver J.A."/>
            <person name="Klomchit A."/>
            <person name="Alharthi S.A."/>
            <person name="Onlamun T."/>
            <person name="Nurani R."/>
            <person name="Vong T.K."/>
            <person name="Alberti F."/>
            <person name="Greco C."/>
        </authorList>
    </citation>
    <scope>NUCLEOTIDE SEQUENCE [LARGE SCALE GENOMIC DNA]</scope>
    <source>
        <strain evidence="3">MFLUCC 19-0629</strain>
    </source>
</reference>
<dbReference type="Pfam" id="PF00069">
    <property type="entry name" value="Pkinase"/>
    <property type="match status" value="1"/>
</dbReference>
<dbReference type="SUPFAM" id="SSF56112">
    <property type="entry name" value="Protein kinase-like (PK-like)"/>
    <property type="match status" value="1"/>
</dbReference>
<evidence type="ECO:0000259" key="2">
    <source>
        <dbReference type="PROSITE" id="PS50011"/>
    </source>
</evidence>
<feature type="domain" description="Protein kinase" evidence="2">
    <location>
        <begin position="114"/>
        <end position="480"/>
    </location>
</feature>
<name>A0AAX6MR42_9PEZI</name>
<evidence type="ECO:0000256" key="1">
    <source>
        <dbReference type="SAM" id="MobiDB-lite"/>
    </source>
</evidence>
<comment type="caution">
    <text evidence="3">The sequence shown here is derived from an EMBL/GenBank/DDBJ whole genome shotgun (WGS) entry which is preliminary data.</text>
</comment>
<evidence type="ECO:0000313" key="3">
    <source>
        <dbReference type="EMBL" id="KAK6955108.1"/>
    </source>
</evidence>
<dbReference type="GO" id="GO:0004672">
    <property type="term" value="F:protein kinase activity"/>
    <property type="evidence" value="ECO:0007669"/>
    <property type="project" value="InterPro"/>
</dbReference>